<feature type="transmembrane region" description="Helical" evidence="5">
    <location>
        <begin position="23"/>
        <end position="42"/>
    </location>
</feature>
<feature type="transmembrane region" description="Helical" evidence="5">
    <location>
        <begin position="193"/>
        <end position="214"/>
    </location>
</feature>
<evidence type="ECO:0000313" key="6">
    <source>
        <dbReference type="EMBL" id="KAK5648559.1"/>
    </source>
</evidence>
<feature type="transmembrane region" description="Helical" evidence="5">
    <location>
        <begin position="95"/>
        <end position="112"/>
    </location>
</feature>
<keyword evidence="2 5" id="KW-0812">Transmembrane</keyword>
<dbReference type="GO" id="GO:0022857">
    <property type="term" value="F:transmembrane transporter activity"/>
    <property type="evidence" value="ECO:0007669"/>
    <property type="project" value="InterPro"/>
</dbReference>
<protein>
    <recommendedName>
        <fullName evidence="8">Solute carrier family 46 member 3</fullName>
    </recommendedName>
</protein>
<sequence>MVNTYGENANNLSRKFLRGLCKIWKGITVEPVLLCFVLPFHMSTLAMQNLSLEKSCRVNLQLNVSICDAIEARNHSGYHESDEVIVQKVVASASIWKNVVYSVFPAFLLPFFGSWSDRNKTRKVLMLMPIIGEMITNIAFILCTYFFYELPMEVNTIVEVLPTAVTGGLNMLLVGAFTYVSSITAIEDLTVRIGIIHVLVGVFAACGDALSGVMYKLIGFYGVFSLSFVLYTLAGLYTFYKVNETVRAGDKFLTKCELVKDIVNCKKAFEPFKFLLKPTRTIQTKQICVILFLAMLVVGPFKGKL</sequence>
<feature type="transmembrane region" description="Helical" evidence="5">
    <location>
        <begin position="160"/>
        <end position="181"/>
    </location>
</feature>
<organism evidence="6 7">
    <name type="scientific">Pyrocoelia pectoralis</name>
    <dbReference type="NCBI Taxonomy" id="417401"/>
    <lineage>
        <taxon>Eukaryota</taxon>
        <taxon>Metazoa</taxon>
        <taxon>Ecdysozoa</taxon>
        <taxon>Arthropoda</taxon>
        <taxon>Hexapoda</taxon>
        <taxon>Insecta</taxon>
        <taxon>Pterygota</taxon>
        <taxon>Neoptera</taxon>
        <taxon>Endopterygota</taxon>
        <taxon>Coleoptera</taxon>
        <taxon>Polyphaga</taxon>
        <taxon>Elateriformia</taxon>
        <taxon>Elateroidea</taxon>
        <taxon>Lampyridae</taxon>
        <taxon>Lampyrinae</taxon>
        <taxon>Pyrocoelia</taxon>
    </lineage>
</organism>
<dbReference type="PANTHER" id="PTHR23507:SF1">
    <property type="entry name" value="FI18259P1-RELATED"/>
    <property type="match status" value="1"/>
</dbReference>
<proteinExistence type="predicted"/>
<evidence type="ECO:0000256" key="1">
    <source>
        <dbReference type="ARBA" id="ARBA00004141"/>
    </source>
</evidence>
<dbReference type="InterPro" id="IPR036259">
    <property type="entry name" value="MFS_trans_sf"/>
</dbReference>
<evidence type="ECO:0000256" key="5">
    <source>
        <dbReference type="SAM" id="Phobius"/>
    </source>
</evidence>
<reference evidence="6 7" key="1">
    <citation type="journal article" date="2024" name="Insects">
        <title>An Improved Chromosome-Level Genome Assembly of the Firefly Pyrocoelia pectoralis.</title>
        <authorList>
            <person name="Fu X."/>
            <person name="Meyer-Rochow V.B."/>
            <person name="Ballantyne L."/>
            <person name="Zhu X."/>
        </authorList>
    </citation>
    <scope>NUCLEOTIDE SEQUENCE [LARGE SCALE GENOMIC DNA]</scope>
    <source>
        <strain evidence="6">XCY_ONT2</strain>
    </source>
</reference>
<dbReference type="Pfam" id="PF07690">
    <property type="entry name" value="MFS_1"/>
    <property type="match status" value="1"/>
</dbReference>
<feature type="transmembrane region" description="Helical" evidence="5">
    <location>
        <begin position="220"/>
        <end position="240"/>
    </location>
</feature>
<evidence type="ECO:0000256" key="3">
    <source>
        <dbReference type="ARBA" id="ARBA00022989"/>
    </source>
</evidence>
<evidence type="ECO:0000313" key="7">
    <source>
        <dbReference type="Proteomes" id="UP001329430"/>
    </source>
</evidence>
<dbReference type="Gene3D" id="1.20.1250.20">
    <property type="entry name" value="MFS general substrate transporter like domains"/>
    <property type="match status" value="1"/>
</dbReference>
<dbReference type="InterPro" id="IPR011701">
    <property type="entry name" value="MFS"/>
</dbReference>
<keyword evidence="3 5" id="KW-1133">Transmembrane helix</keyword>
<dbReference type="AlphaFoldDB" id="A0AAN7VRT9"/>
<dbReference type="EMBL" id="JAVRBK010000002">
    <property type="protein sequence ID" value="KAK5648559.1"/>
    <property type="molecule type" value="Genomic_DNA"/>
</dbReference>
<comment type="subcellular location">
    <subcellularLocation>
        <location evidence="1">Membrane</location>
        <topology evidence="1">Multi-pass membrane protein</topology>
    </subcellularLocation>
</comment>
<keyword evidence="4 5" id="KW-0472">Membrane</keyword>
<feature type="transmembrane region" description="Helical" evidence="5">
    <location>
        <begin position="124"/>
        <end position="148"/>
    </location>
</feature>
<accession>A0AAN7VRT9</accession>
<evidence type="ECO:0008006" key="8">
    <source>
        <dbReference type="Google" id="ProtNLM"/>
    </source>
</evidence>
<keyword evidence="7" id="KW-1185">Reference proteome</keyword>
<dbReference type="SUPFAM" id="SSF103473">
    <property type="entry name" value="MFS general substrate transporter"/>
    <property type="match status" value="1"/>
</dbReference>
<evidence type="ECO:0000256" key="2">
    <source>
        <dbReference type="ARBA" id="ARBA00022692"/>
    </source>
</evidence>
<dbReference type="GO" id="GO:0016020">
    <property type="term" value="C:membrane"/>
    <property type="evidence" value="ECO:0007669"/>
    <property type="project" value="UniProtKB-SubCell"/>
</dbReference>
<comment type="caution">
    <text evidence="6">The sequence shown here is derived from an EMBL/GenBank/DDBJ whole genome shotgun (WGS) entry which is preliminary data.</text>
</comment>
<gene>
    <name evidence="6" type="ORF">RI129_003451</name>
</gene>
<name>A0AAN7VRT9_9COLE</name>
<dbReference type="PANTHER" id="PTHR23507">
    <property type="entry name" value="ZGC:174356"/>
    <property type="match status" value="1"/>
</dbReference>
<feature type="transmembrane region" description="Helical" evidence="5">
    <location>
        <begin position="282"/>
        <end position="301"/>
    </location>
</feature>
<evidence type="ECO:0000256" key="4">
    <source>
        <dbReference type="ARBA" id="ARBA00023136"/>
    </source>
</evidence>
<dbReference type="Proteomes" id="UP001329430">
    <property type="component" value="Chromosome 2"/>
</dbReference>